<dbReference type="PIRSF" id="PIRSF004491">
    <property type="entry name" value="FAD_Synth"/>
    <property type="match status" value="1"/>
</dbReference>
<evidence type="ECO:0000256" key="12">
    <source>
        <dbReference type="ARBA" id="ARBA00023268"/>
    </source>
</evidence>
<evidence type="ECO:0000313" key="17">
    <source>
        <dbReference type="EMBL" id="PIE32014.1"/>
    </source>
</evidence>
<dbReference type="Pfam" id="PF01687">
    <property type="entry name" value="Flavokinase"/>
    <property type="match status" value="1"/>
</dbReference>
<comment type="catalytic activity">
    <reaction evidence="13 15">
        <text>riboflavin + ATP = FMN + ADP + H(+)</text>
        <dbReference type="Rhea" id="RHEA:14357"/>
        <dbReference type="ChEBI" id="CHEBI:15378"/>
        <dbReference type="ChEBI" id="CHEBI:30616"/>
        <dbReference type="ChEBI" id="CHEBI:57986"/>
        <dbReference type="ChEBI" id="CHEBI:58210"/>
        <dbReference type="ChEBI" id="CHEBI:456216"/>
        <dbReference type="EC" id="2.7.1.26"/>
    </reaction>
</comment>
<dbReference type="SUPFAM" id="SSF82114">
    <property type="entry name" value="Riboflavin kinase-like"/>
    <property type="match status" value="1"/>
</dbReference>
<sequence length="346" mass="37650">MKPLATARPNRPAFFRPLGFDPTHLSDSVPTVLIRTDTETPVFPGESTVVTIGAYDGLHIGHQAVIQHVCEEARARGVRSAVVTFDRHPAAIVRPQSAPCLLTDAEQRLELFAQTGVDAVVVLPFDIAQAQESAGAFIDRVLVKGLQAEHVVVGDDFHFGRHREGNVAFLREAGKAAGFSVEPLSLIGRADGIVEPVSSTAIRRALAGGGVAVAAQMLTRPFEVRGQVAHGDQRGRTLGFPTANVEVPQRVCSPADGVYAGWYERPTGEVHACAINIGRRPTFYEHANTSLLEAHLIDFDGDLYGQPAKVRFVRFVRSERKFAGIDELVDQMNRDTDRTRQILGYS</sequence>
<keyword evidence="11 15" id="KW-0067">ATP-binding</keyword>
<dbReference type="Pfam" id="PF06574">
    <property type="entry name" value="FAD_syn"/>
    <property type="match status" value="1"/>
</dbReference>
<keyword evidence="7 15" id="KW-0548">Nucleotidyltransferase</keyword>
<keyword evidence="12" id="KW-0511">Multifunctional enzyme</keyword>
<dbReference type="GO" id="GO:0009398">
    <property type="term" value="P:FMN biosynthetic process"/>
    <property type="evidence" value="ECO:0007669"/>
    <property type="project" value="UniProtKB-UniRule"/>
</dbReference>
<dbReference type="InterPro" id="IPR023465">
    <property type="entry name" value="Riboflavin_kinase_dom_sf"/>
</dbReference>
<comment type="function">
    <text evidence="1">Catalyzes the phosphorylation of riboflavin to FMN followed by the adenylation of FMN to FAD.</text>
</comment>
<dbReference type="FunFam" id="2.40.30.30:FF:000003">
    <property type="entry name" value="Riboflavin biosynthesis protein"/>
    <property type="match status" value="1"/>
</dbReference>
<dbReference type="PANTHER" id="PTHR22749">
    <property type="entry name" value="RIBOFLAVIN KINASE/FMN ADENYLYLTRANSFERASE"/>
    <property type="match status" value="1"/>
</dbReference>
<keyword evidence="5 15" id="KW-0288">FMN</keyword>
<evidence type="ECO:0000256" key="10">
    <source>
        <dbReference type="ARBA" id="ARBA00022827"/>
    </source>
</evidence>
<evidence type="ECO:0000256" key="3">
    <source>
        <dbReference type="ARBA" id="ARBA00005201"/>
    </source>
</evidence>
<dbReference type="EC" id="2.7.7.2" evidence="15"/>
<keyword evidence="9 15" id="KW-0418">Kinase</keyword>
<comment type="pathway">
    <text evidence="3 15">Cofactor biosynthesis; FMN biosynthesis; FMN from riboflavin (ATP route): step 1/1.</text>
</comment>
<feature type="domain" description="Riboflavin kinase" evidence="16">
    <location>
        <begin position="217"/>
        <end position="344"/>
    </location>
</feature>
<accession>A0A2G6K8M2</accession>
<evidence type="ECO:0000256" key="9">
    <source>
        <dbReference type="ARBA" id="ARBA00022777"/>
    </source>
</evidence>
<evidence type="ECO:0000259" key="16">
    <source>
        <dbReference type="SMART" id="SM00904"/>
    </source>
</evidence>
<evidence type="ECO:0000256" key="8">
    <source>
        <dbReference type="ARBA" id="ARBA00022741"/>
    </source>
</evidence>
<dbReference type="Gene3D" id="2.40.30.30">
    <property type="entry name" value="Riboflavin kinase-like"/>
    <property type="match status" value="1"/>
</dbReference>
<dbReference type="UniPathway" id="UPA00277">
    <property type="reaction ID" value="UER00407"/>
</dbReference>
<evidence type="ECO:0000256" key="7">
    <source>
        <dbReference type="ARBA" id="ARBA00022695"/>
    </source>
</evidence>
<dbReference type="SMART" id="SM00904">
    <property type="entry name" value="Flavokinase"/>
    <property type="match status" value="1"/>
</dbReference>
<dbReference type="NCBIfam" id="TIGR00125">
    <property type="entry name" value="cyt_tran_rel"/>
    <property type="match status" value="1"/>
</dbReference>
<evidence type="ECO:0000313" key="18">
    <source>
        <dbReference type="Proteomes" id="UP000230914"/>
    </source>
</evidence>
<evidence type="ECO:0000256" key="5">
    <source>
        <dbReference type="ARBA" id="ARBA00022643"/>
    </source>
</evidence>
<dbReference type="GO" id="GO:0008531">
    <property type="term" value="F:riboflavin kinase activity"/>
    <property type="evidence" value="ECO:0007669"/>
    <property type="project" value="UniProtKB-UniRule"/>
</dbReference>
<protein>
    <recommendedName>
        <fullName evidence="15">Riboflavin biosynthesis protein</fullName>
    </recommendedName>
    <domain>
        <recommendedName>
            <fullName evidence="15">Riboflavin kinase</fullName>
            <ecNumber evidence="15">2.7.1.26</ecNumber>
        </recommendedName>
        <alternativeName>
            <fullName evidence="15">Flavokinase</fullName>
        </alternativeName>
    </domain>
    <domain>
        <recommendedName>
            <fullName evidence="15">FMN adenylyltransferase</fullName>
            <ecNumber evidence="15">2.7.7.2</ecNumber>
        </recommendedName>
        <alternativeName>
            <fullName evidence="15">FAD pyrophosphorylase</fullName>
        </alternativeName>
        <alternativeName>
            <fullName evidence="15">FAD synthase</fullName>
        </alternativeName>
    </domain>
</protein>
<dbReference type="InterPro" id="IPR023468">
    <property type="entry name" value="Riboflavin_kinase"/>
</dbReference>
<keyword evidence="4 15" id="KW-0285">Flavoprotein</keyword>
<comment type="similarity">
    <text evidence="15">Belongs to the ribF family.</text>
</comment>
<name>A0A2G6K8M2_9ACTN</name>
<evidence type="ECO:0000256" key="11">
    <source>
        <dbReference type="ARBA" id="ARBA00022840"/>
    </source>
</evidence>
<dbReference type="CDD" id="cd02064">
    <property type="entry name" value="FAD_synthetase_N"/>
    <property type="match status" value="1"/>
</dbReference>
<comment type="caution">
    <text evidence="17">The sequence shown here is derived from an EMBL/GenBank/DDBJ whole genome shotgun (WGS) entry which is preliminary data.</text>
</comment>
<dbReference type="EMBL" id="PDSL01000056">
    <property type="protein sequence ID" value="PIE32014.1"/>
    <property type="molecule type" value="Genomic_DNA"/>
</dbReference>
<dbReference type="SUPFAM" id="SSF52374">
    <property type="entry name" value="Nucleotidylyl transferase"/>
    <property type="match status" value="1"/>
</dbReference>
<comment type="pathway">
    <text evidence="2 15">Cofactor biosynthesis; FAD biosynthesis; FAD from FMN: step 1/1.</text>
</comment>
<dbReference type="InterPro" id="IPR002606">
    <property type="entry name" value="Riboflavin_kinase_bac"/>
</dbReference>
<dbReference type="PANTHER" id="PTHR22749:SF6">
    <property type="entry name" value="RIBOFLAVIN KINASE"/>
    <property type="match status" value="1"/>
</dbReference>
<keyword evidence="10 15" id="KW-0274">FAD</keyword>
<proteinExistence type="inferred from homology"/>
<dbReference type="UniPathway" id="UPA00276">
    <property type="reaction ID" value="UER00406"/>
</dbReference>
<evidence type="ECO:0000256" key="14">
    <source>
        <dbReference type="ARBA" id="ARBA00049494"/>
    </source>
</evidence>
<dbReference type="GO" id="GO:0003919">
    <property type="term" value="F:FMN adenylyltransferase activity"/>
    <property type="evidence" value="ECO:0007669"/>
    <property type="project" value="UniProtKB-UniRule"/>
</dbReference>
<keyword evidence="8 15" id="KW-0547">Nucleotide-binding</keyword>
<evidence type="ECO:0000256" key="15">
    <source>
        <dbReference type="PIRNR" id="PIRNR004491"/>
    </source>
</evidence>
<dbReference type="GO" id="GO:0006747">
    <property type="term" value="P:FAD biosynthetic process"/>
    <property type="evidence" value="ECO:0007669"/>
    <property type="project" value="UniProtKB-UniRule"/>
</dbReference>
<dbReference type="Proteomes" id="UP000230914">
    <property type="component" value="Unassembled WGS sequence"/>
</dbReference>
<dbReference type="NCBIfam" id="TIGR00083">
    <property type="entry name" value="ribF"/>
    <property type="match status" value="1"/>
</dbReference>
<dbReference type="InterPro" id="IPR015864">
    <property type="entry name" value="FAD_synthase"/>
</dbReference>
<dbReference type="AlphaFoldDB" id="A0A2G6K8M2"/>
<organism evidence="17 18">
    <name type="scientific">Ilumatobacter coccineus</name>
    <dbReference type="NCBI Taxonomy" id="467094"/>
    <lineage>
        <taxon>Bacteria</taxon>
        <taxon>Bacillati</taxon>
        <taxon>Actinomycetota</taxon>
        <taxon>Acidimicrobiia</taxon>
        <taxon>Acidimicrobiales</taxon>
        <taxon>Ilumatobacteraceae</taxon>
        <taxon>Ilumatobacter</taxon>
    </lineage>
</organism>
<evidence type="ECO:0000256" key="6">
    <source>
        <dbReference type="ARBA" id="ARBA00022679"/>
    </source>
</evidence>
<evidence type="ECO:0000256" key="1">
    <source>
        <dbReference type="ARBA" id="ARBA00002121"/>
    </source>
</evidence>
<gene>
    <name evidence="17" type="ORF">CSA55_04350</name>
</gene>
<dbReference type="InterPro" id="IPR015865">
    <property type="entry name" value="Riboflavin_kinase_bac/euk"/>
</dbReference>
<dbReference type="FunFam" id="3.40.50.620:FF:000021">
    <property type="entry name" value="Riboflavin biosynthesis protein"/>
    <property type="match status" value="1"/>
</dbReference>
<comment type="catalytic activity">
    <reaction evidence="14 15">
        <text>FMN + ATP + H(+) = FAD + diphosphate</text>
        <dbReference type="Rhea" id="RHEA:17237"/>
        <dbReference type="ChEBI" id="CHEBI:15378"/>
        <dbReference type="ChEBI" id="CHEBI:30616"/>
        <dbReference type="ChEBI" id="CHEBI:33019"/>
        <dbReference type="ChEBI" id="CHEBI:57692"/>
        <dbReference type="ChEBI" id="CHEBI:58210"/>
        <dbReference type="EC" id="2.7.7.2"/>
    </reaction>
</comment>
<dbReference type="GO" id="GO:0009231">
    <property type="term" value="P:riboflavin biosynthetic process"/>
    <property type="evidence" value="ECO:0007669"/>
    <property type="project" value="InterPro"/>
</dbReference>
<dbReference type="GO" id="GO:0005524">
    <property type="term" value="F:ATP binding"/>
    <property type="evidence" value="ECO:0007669"/>
    <property type="project" value="UniProtKB-UniRule"/>
</dbReference>
<reference evidence="17 18" key="1">
    <citation type="submission" date="2017-10" db="EMBL/GenBank/DDBJ databases">
        <title>Novel microbial diversity and functional potential in the marine mammal oral microbiome.</title>
        <authorList>
            <person name="Dudek N.K."/>
            <person name="Sun C.L."/>
            <person name="Burstein D."/>
            <person name="Kantor R.S."/>
            <person name="Aliaga Goltsman D.S."/>
            <person name="Bik E.M."/>
            <person name="Thomas B.C."/>
            <person name="Banfield J.F."/>
            <person name="Relman D.A."/>
        </authorList>
    </citation>
    <scope>NUCLEOTIDE SEQUENCE [LARGE SCALE GENOMIC DNA]</scope>
    <source>
        <strain evidence="17">DOLJORAL78_61_10</strain>
    </source>
</reference>
<evidence type="ECO:0000256" key="2">
    <source>
        <dbReference type="ARBA" id="ARBA00004726"/>
    </source>
</evidence>
<dbReference type="InterPro" id="IPR014729">
    <property type="entry name" value="Rossmann-like_a/b/a_fold"/>
</dbReference>
<dbReference type="InterPro" id="IPR004821">
    <property type="entry name" value="Cyt_trans-like"/>
</dbReference>
<dbReference type="EC" id="2.7.1.26" evidence="15"/>
<evidence type="ECO:0000256" key="4">
    <source>
        <dbReference type="ARBA" id="ARBA00022630"/>
    </source>
</evidence>
<keyword evidence="6 15" id="KW-0808">Transferase</keyword>
<dbReference type="NCBIfam" id="NF004160">
    <property type="entry name" value="PRK05627.1-3"/>
    <property type="match status" value="1"/>
</dbReference>
<dbReference type="Gene3D" id="3.40.50.620">
    <property type="entry name" value="HUPs"/>
    <property type="match status" value="1"/>
</dbReference>
<evidence type="ECO:0000256" key="13">
    <source>
        <dbReference type="ARBA" id="ARBA00047880"/>
    </source>
</evidence>